<evidence type="ECO:0000313" key="17">
    <source>
        <dbReference type="EMBL" id="WIT12228.1"/>
    </source>
</evidence>
<keyword evidence="18" id="KW-1185">Reference proteome</keyword>
<dbReference type="InterPro" id="IPR000531">
    <property type="entry name" value="Beta-barrel_TonB"/>
</dbReference>
<evidence type="ECO:0000256" key="1">
    <source>
        <dbReference type="ARBA" id="ARBA00004571"/>
    </source>
</evidence>
<evidence type="ECO:0000259" key="15">
    <source>
        <dbReference type="Pfam" id="PF00593"/>
    </source>
</evidence>
<dbReference type="PROSITE" id="PS52016">
    <property type="entry name" value="TONB_DEPENDENT_REC_3"/>
    <property type="match status" value="1"/>
</dbReference>
<dbReference type="Gene3D" id="2.170.130.10">
    <property type="entry name" value="TonB-dependent receptor, plug domain"/>
    <property type="match status" value="1"/>
</dbReference>
<evidence type="ECO:0000313" key="18">
    <source>
        <dbReference type="Proteomes" id="UP001177769"/>
    </source>
</evidence>
<evidence type="ECO:0000256" key="2">
    <source>
        <dbReference type="ARBA" id="ARBA00009810"/>
    </source>
</evidence>
<evidence type="ECO:0000256" key="6">
    <source>
        <dbReference type="ARBA" id="ARBA00022729"/>
    </source>
</evidence>
<evidence type="ECO:0000256" key="8">
    <source>
        <dbReference type="ARBA" id="ARBA00023077"/>
    </source>
</evidence>
<dbReference type="InterPro" id="IPR036942">
    <property type="entry name" value="Beta-barrel_TonB_sf"/>
</dbReference>
<dbReference type="InterPro" id="IPR039426">
    <property type="entry name" value="TonB-dep_rcpt-like"/>
</dbReference>
<comment type="subcellular location">
    <subcellularLocation>
        <location evidence="1 12">Cell outer membrane</location>
        <topology evidence="1 12">Multi-pass membrane protein</topology>
    </subcellularLocation>
</comment>
<evidence type="ECO:0000256" key="3">
    <source>
        <dbReference type="ARBA" id="ARBA00022448"/>
    </source>
</evidence>
<feature type="domain" description="TonB-dependent receptor plug" evidence="16">
    <location>
        <begin position="63"/>
        <end position="175"/>
    </location>
</feature>
<dbReference type="SUPFAM" id="SSF56935">
    <property type="entry name" value="Porins"/>
    <property type="match status" value="1"/>
</dbReference>
<accession>A0AA95NH68</accession>
<feature type="chain" id="PRO_5041715398" evidence="14">
    <location>
        <begin position="24"/>
        <end position="795"/>
    </location>
</feature>
<dbReference type="InterPro" id="IPR012910">
    <property type="entry name" value="Plug_dom"/>
</dbReference>
<keyword evidence="5 12" id="KW-0812">Transmembrane</keyword>
<dbReference type="PANTHER" id="PTHR30069:SF53">
    <property type="entry name" value="COLICIN I RECEPTOR-RELATED"/>
    <property type="match status" value="1"/>
</dbReference>
<gene>
    <name evidence="17" type="ORF">PFX98_01085</name>
</gene>
<dbReference type="Pfam" id="PF00593">
    <property type="entry name" value="TonB_dep_Rec_b-barrel"/>
    <property type="match status" value="1"/>
</dbReference>
<dbReference type="GO" id="GO:0044718">
    <property type="term" value="P:siderophore transmembrane transport"/>
    <property type="evidence" value="ECO:0007669"/>
    <property type="project" value="TreeGrafter"/>
</dbReference>
<feature type="domain" description="TonB-dependent receptor-like beta-barrel" evidence="15">
    <location>
        <begin position="338"/>
        <end position="771"/>
    </location>
</feature>
<dbReference type="RefSeq" id="WP_285233321.1">
    <property type="nucleotide sequence ID" value="NZ_CP116346.1"/>
</dbReference>
<dbReference type="PROSITE" id="PS51257">
    <property type="entry name" value="PROKAR_LIPOPROTEIN"/>
    <property type="match status" value="1"/>
</dbReference>
<sequence>MKFPSMPRLLCLAITAALSAAQACEDCGDDAVEIAATPSASPVAKLDIVMIVGQAPSSLPTHIPTTMEGITAEEIARSINATDAQDALKYLPSLLVRKRYIGDYNHAVLSTRASGTGNSARSLVFADGIQLSNLLGNGASFTPRWGLVTPEEIARVDVLYGPFSAAYAGNSVGAVVDYQTRSPKAFEAHAKLGLFHQPFKLYGSEANYGGQHASASLGDRAGAFSWWINVNRLDSDGQPLTFITKPLSSSAPAAGAPPLSGSILNADKSNTPWLLLGAGTQMHTVQQHAKIKLAYALSPSLRASYTLGWWGNETRNQSISYLRDAAGMPFYAAAANSGTAKATPVSLDGKGYSLGANDFGQSRDALQHLMQGLSIKSHSGGAFDFELAASAYQYDRDESRAPLLARPGADAGGSGRLTDQGGTGWSTLAAKGVLRPGAGHVLDFGLQQDSYRWRQRVSELADWRGGAPTALFTAFSGRTELRSAYAQDAWTLSPALQAVLGLRAEEWRASEGSKTASPASDGKTLGFATRVARALSPKAALGLEINADWTAKLSTGRAVRFPTAGELYQGGVSAGGAYVPNDPVTNPDLKPERGWTSELSLGWSDGTRQQLRGTLFHEDTRDALYAQAAVIEGRSVSSTQNIARMRTLGMELSYQGSDLLTRGLELAASLTYADSKILANEGFVAQPGDTIGRQQPRVPKWRATALLSYALTPALSASYGLRYSGRQYGTLNNSDPNGFAYQGFSKFFTTDVRMQWQVSKQWTLAGGIDNLNNYQYWNFHPYPQRTFHAELKFDL</sequence>
<dbReference type="PANTHER" id="PTHR30069">
    <property type="entry name" value="TONB-DEPENDENT OUTER MEMBRANE RECEPTOR"/>
    <property type="match status" value="1"/>
</dbReference>
<evidence type="ECO:0000256" key="9">
    <source>
        <dbReference type="ARBA" id="ARBA00023136"/>
    </source>
</evidence>
<dbReference type="GO" id="GO:0015344">
    <property type="term" value="F:siderophore uptake transmembrane transporter activity"/>
    <property type="evidence" value="ECO:0007669"/>
    <property type="project" value="TreeGrafter"/>
</dbReference>
<keyword evidence="10 17" id="KW-0675">Receptor</keyword>
<dbReference type="InterPro" id="IPR037066">
    <property type="entry name" value="Plug_dom_sf"/>
</dbReference>
<comment type="similarity">
    <text evidence="2 12 13">Belongs to the TonB-dependent receptor family.</text>
</comment>
<dbReference type="Gene3D" id="2.40.170.20">
    <property type="entry name" value="TonB-dependent receptor, beta-barrel domain"/>
    <property type="match status" value="1"/>
</dbReference>
<protein>
    <submittedName>
        <fullName evidence="17">TonB-dependent receptor</fullName>
    </submittedName>
</protein>
<keyword evidence="3 12" id="KW-0813">Transport</keyword>
<dbReference type="KEGG" id="pais:PFX98_01085"/>
<evidence type="ECO:0000256" key="12">
    <source>
        <dbReference type="PROSITE-ProRule" id="PRU01360"/>
    </source>
</evidence>
<reference evidence="17" key="1">
    <citation type="submission" date="2023-01" db="EMBL/GenBank/DDBJ databases">
        <title>Whole genome sequence of Paucibacter sp. S2-9 isolated from pond sediment.</title>
        <authorList>
            <person name="Jung J.Y."/>
        </authorList>
    </citation>
    <scope>NUCLEOTIDE SEQUENCE</scope>
    <source>
        <strain evidence="17">S2-9</strain>
    </source>
</reference>
<keyword evidence="6 14" id="KW-0732">Signal</keyword>
<keyword evidence="11 12" id="KW-0998">Cell outer membrane</keyword>
<dbReference type="EMBL" id="CP116346">
    <property type="protein sequence ID" value="WIT12228.1"/>
    <property type="molecule type" value="Genomic_DNA"/>
</dbReference>
<name>A0AA95NH68_9BURK</name>
<dbReference type="Pfam" id="PF07715">
    <property type="entry name" value="Plug"/>
    <property type="match status" value="1"/>
</dbReference>
<feature type="signal peptide" evidence="14">
    <location>
        <begin position="1"/>
        <end position="23"/>
    </location>
</feature>
<organism evidence="17 18">
    <name type="scientific">Paucibacter sediminis</name>
    <dbReference type="NCBI Taxonomy" id="3019553"/>
    <lineage>
        <taxon>Bacteria</taxon>
        <taxon>Pseudomonadati</taxon>
        <taxon>Pseudomonadota</taxon>
        <taxon>Betaproteobacteria</taxon>
        <taxon>Burkholderiales</taxon>
        <taxon>Sphaerotilaceae</taxon>
        <taxon>Roseateles</taxon>
    </lineage>
</organism>
<evidence type="ECO:0000256" key="11">
    <source>
        <dbReference type="ARBA" id="ARBA00023237"/>
    </source>
</evidence>
<evidence type="ECO:0000256" key="14">
    <source>
        <dbReference type="SAM" id="SignalP"/>
    </source>
</evidence>
<evidence type="ECO:0000259" key="16">
    <source>
        <dbReference type="Pfam" id="PF07715"/>
    </source>
</evidence>
<keyword evidence="7" id="KW-0406">Ion transport</keyword>
<dbReference type="GO" id="GO:0009279">
    <property type="term" value="C:cell outer membrane"/>
    <property type="evidence" value="ECO:0007669"/>
    <property type="project" value="UniProtKB-SubCell"/>
</dbReference>
<dbReference type="AlphaFoldDB" id="A0AA95NH68"/>
<keyword evidence="9 12" id="KW-0472">Membrane</keyword>
<evidence type="ECO:0000256" key="10">
    <source>
        <dbReference type="ARBA" id="ARBA00023170"/>
    </source>
</evidence>
<proteinExistence type="inferred from homology"/>
<keyword evidence="4 12" id="KW-1134">Transmembrane beta strand</keyword>
<dbReference type="Proteomes" id="UP001177769">
    <property type="component" value="Chromosome"/>
</dbReference>
<evidence type="ECO:0000256" key="5">
    <source>
        <dbReference type="ARBA" id="ARBA00022692"/>
    </source>
</evidence>
<evidence type="ECO:0000256" key="4">
    <source>
        <dbReference type="ARBA" id="ARBA00022452"/>
    </source>
</evidence>
<evidence type="ECO:0000256" key="7">
    <source>
        <dbReference type="ARBA" id="ARBA00023065"/>
    </source>
</evidence>
<evidence type="ECO:0000256" key="13">
    <source>
        <dbReference type="RuleBase" id="RU003357"/>
    </source>
</evidence>
<keyword evidence="8 13" id="KW-0798">TonB box</keyword>